<evidence type="ECO:0000256" key="4">
    <source>
        <dbReference type="ARBA" id="ARBA00022771"/>
    </source>
</evidence>
<dbReference type="GO" id="GO:0006355">
    <property type="term" value="P:regulation of DNA-templated transcription"/>
    <property type="evidence" value="ECO:0007669"/>
    <property type="project" value="UniProtKB-ARBA"/>
</dbReference>
<dbReference type="FunFam" id="3.30.160.60:FF:000159">
    <property type="entry name" value="Mds1 and evi1 complex locus protein"/>
    <property type="match status" value="1"/>
</dbReference>
<keyword evidence="13" id="KW-1185">Reference proteome</keyword>
<sequence>MRSKSIARRFTTRSGEDSEDELEISDQPLQLTDEDCSMEQAMLPQNNESDTGYPLSSPPHSRGNEDLSYTSTSGFKQTDNQIVDGPKLTLKPVNQLYDNFSKNHTSPNYNQNSPSFNPNPANFDINNPDLSRYYGNHELTNGLTVDKEIVRNNQYPNFSPHVLPKELEFRNGSIYSRTLILKGNRYGPFYGKWEGMPQDRKYAWQVLTGETRGWLDGSQYVNNWLKFIRSINNKEHSNVRHFLQCGQLWYETSENIPPGTELTLGPKEPLYLQDLFGDNNTDDLTNTETDSQLSTTEVDHDDDSENDDEPRCPLCDQPFVDVDKLDEHLILKHSYQKDELRCDICPKAYSHRPCLIRHRAVVHGETRKYHCENCPKLQVFSDPSNLQRHIRTHHAGARSHACPECGKTFATSSGLKQHTHIHSSVKPFQCEVCCKVRIAYTQFSNLCRHKRMHADCRMQIKCVKCGQSFTTSTSLSKHTRFCGTTNTTQLTNPTCTPPALSLNPMAGNNPFSMYRPPAASQFPLFSNHFPPYPPIFPHTGPPASYMYPWYFDQLRRRKQEGLIPSQKKMRITGPDAISPLKERFTPPRVASVSAKVSPPTAEEASSNMAPSPARPAPTGAVFSNPRSQLKRKTTESDTPSDMPKDLSTTRSPSIETVRSPSKSNCDENVLEQPLDLSVSNKKNAMEIPEVENDSKHIADDMESFPRSSSEDEKMDTKEYVSPEAPQKFQEDRAGPHMAYPKPIHPMLLEMPRPNFPSLSLLPNNDRLLPPPIYPPRFTVMHNLQNCRHFDMVRLGLQNYAEIKPYVEVLKQQAQGPKTKDRYACKFCGKVFPRSANLTRHLRTHTGEQPYKCRYCERSFSISSNLQRHVRNIHNKEKPFKCPLCDRCFGQQTNLDRHLKKHEADDGSGGVAVADSPGSSNETEKEDTYFDEIRNFMGKVTYSGSNYNDNELFVSPYEKIADDPFSRKAEDDTKSYPMMEYTEGKGDYTKTTLDVPLLDGKIKQEKEEIFNNNDHPLEVST</sequence>
<feature type="domain" description="C2H2-type" evidence="12">
    <location>
        <begin position="850"/>
        <end position="878"/>
    </location>
</feature>
<dbReference type="GO" id="GO:0008757">
    <property type="term" value="F:S-adenosylmethionine-dependent methyltransferase activity"/>
    <property type="evidence" value="ECO:0007669"/>
    <property type="project" value="UniProtKB-ARBA"/>
</dbReference>
<dbReference type="GO" id="GO:0005634">
    <property type="term" value="C:nucleus"/>
    <property type="evidence" value="ECO:0007669"/>
    <property type="project" value="UniProtKB-SubCell"/>
</dbReference>
<dbReference type="RefSeq" id="XP_018332722.1">
    <property type="nucleotide sequence ID" value="XM_018477220.1"/>
</dbReference>
<dbReference type="InterPro" id="IPR050331">
    <property type="entry name" value="Zinc_finger"/>
</dbReference>
<feature type="compositionally biased region" description="Low complexity" evidence="11">
    <location>
        <begin position="281"/>
        <end position="290"/>
    </location>
</feature>
<feature type="compositionally biased region" description="Polar residues" evidence="11">
    <location>
        <begin position="67"/>
        <end position="81"/>
    </location>
</feature>
<dbReference type="PROSITE" id="PS50157">
    <property type="entry name" value="ZINC_FINGER_C2H2_2"/>
    <property type="match status" value="7"/>
</dbReference>
<dbReference type="GO" id="GO:0008276">
    <property type="term" value="F:protein methyltransferase activity"/>
    <property type="evidence" value="ECO:0007669"/>
    <property type="project" value="UniProtKB-ARBA"/>
</dbReference>
<dbReference type="GO" id="GO:0003677">
    <property type="term" value="F:DNA binding"/>
    <property type="evidence" value="ECO:0007669"/>
    <property type="project" value="UniProtKB-KW"/>
</dbReference>
<dbReference type="InParanoid" id="A0A1W4XIU8"/>
<feature type="compositionally biased region" description="Basic and acidic residues" evidence="11">
    <location>
        <begin position="708"/>
        <end position="720"/>
    </location>
</feature>
<evidence type="ECO:0000256" key="7">
    <source>
        <dbReference type="ARBA" id="ARBA00023125"/>
    </source>
</evidence>
<feature type="compositionally biased region" description="Polar residues" evidence="11">
    <location>
        <begin position="646"/>
        <end position="663"/>
    </location>
</feature>
<dbReference type="OrthoDB" id="9368434at2759"/>
<dbReference type="PROSITE" id="PS00028">
    <property type="entry name" value="ZINC_FINGER_C2H2_1"/>
    <property type="match status" value="6"/>
</dbReference>
<dbReference type="SMART" id="SM00355">
    <property type="entry name" value="ZnF_C2H2"/>
    <property type="match status" value="9"/>
</dbReference>
<comment type="subcellular location">
    <subcellularLocation>
        <location evidence="1">Nucleus</location>
    </subcellularLocation>
</comment>
<proteinExistence type="predicted"/>
<dbReference type="Pfam" id="PF21549">
    <property type="entry name" value="PRDM2_PR"/>
    <property type="match status" value="1"/>
</dbReference>
<evidence type="ECO:0000256" key="5">
    <source>
        <dbReference type="ARBA" id="ARBA00022833"/>
    </source>
</evidence>
<feature type="compositionally biased region" description="Acidic residues" evidence="11">
    <location>
        <begin position="299"/>
        <end position="308"/>
    </location>
</feature>
<evidence type="ECO:0000256" key="11">
    <source>
        <dbReference type="SAM" id="MobiDB-lite"/>
    </source>
</evidence>
<dbReference type="FunFam" id="3.30.160.60:FF:000126">
    <property type="entry name" value="Mds1 and evi1 complex locus protein"/>
    <property type="match status" value="1"/>
</dbReference>
<keyword evidence="4 10" id="KW-0863">Zinc-finger</keyword>
<keyword evidence="3" id="KW-0677">Repeat</keyword>
<evidence type="ECO:0000256" key="8">
    <source>
        <dbReference type="ARBA" id="ARBA00023163"/>
    </source>
</evidence>
<evidence type="ECO:0000259" key="12">
    <source>
        <dbReference type="PROSITE" id="PS50157"/>
    </source>
</evidence>
<dbReference type="FunFam" id="3.30.160.60:FF:000653">
    <property type="entry name" value="Zinc finger protein Pegasus"/>
    <property type="match status" value="1"/>
</dbReference>
<keyword evidence="2" id="KW-0479">Metal-binding</keyword>
<dbReference type="InterPro" id="IPR036236">
    <property type="entry name" value="Znf_C2H2_sf"/>
</dbReference>
<feature type="compositionally biased region" description="Basic residues" evidence="11">
    <location>
        <begin position="1"/>
        <end position="11"/>
    </location>
</feature>
<dbReference type="Proteomes" id="UP000192223">
    <property type="component" value="Unplaced"/>
</dbReference>
<name>A0A1W4XIU8_AGRPL</name>
<dbReference type="SUPFAM" id="SSF57667">
    <property type="entry name" value="beta-beta-alpha zinc fingers"/>
    <property type="match status" value="5"/>
</dbReference>
<feature type="region of interest" description="Disordered" evidence="11">
    <location>
        <begin position="281"/>
        <end position="311"/>
    </location>
</feature>
<feature type="domain" description="C2H2-type" evidence="12">
    <location>
        <begin position="369"/>
        <end position="399"/>
    </location>
</feature>
<dbReference type="GO" id="GO:0008170">
    <property type="term" value="F:N-methyltransferase activity"/>
    <property type="evidence" value="ECO:0007669"/>
    <property type="project" value="UniProtKB-ARBA"/>
</dbReference>
<organism evidence="13 14">
    <name type="scientific">Agrilus planipennis</name>
    <name type="common">Emerald ash borer</name>
    <name type="synonym">Agrilus marcopoli</name>
    <dbReference type="NCBI Taxonomy" id="224129"/>
    <lineage>
        <taxon>Eukaryota</taxon>
        <taxon>Metazoa</taxon>
        <taxon>Ecdysozoa</taxon>
        <taxon>Arthropoda</taxon>
        <taxon>Hexapoda</taxon>
        <taxon>Insecta</taxon>
        <taxon>Pterygota</taxon>
        <taxon>Neoptera</taxon>
        <taxon>Endopterygota</taxon>
        <taxon>Coleoptera</taxon>
        <taxon>Polyphaga</taxon>
        <taxon>Elateriformia</taxon>
        <taxon>Buprestoidea</taxon>
        <taxon>Buprestidae</taxon>
        <taxon>Agrilinae</taxon>
        <taxon>Agrilus</taxon>
    </lineage>
</organism>
<feature type="domain" description="C2H2-type" evidence="12">
    <location>
        <begin position="340"/>
        <end position="368"/>
    </location>
</feature>
<evidence type="ECO:0000256" key="3">
    <source>
        <dbReference type="ARBA" id="ARBA00022737"/>
    </source>
</evidence>
<feature type="domain" description="C2H2-type" evidence="12">
    <location>
        <begin position="460"/>
        <end position="491"/>
    </location>
</feature>
<feature type="region of interest" description="Disordered" evidence="11">
    <location>
        <begin position="693"/>
        <end position="734"/>
    </location>
</feature>
<keyword evidence="5" id="KW-0862">Zinc</keyword>
<keyword evidence="9" id="KW-0539">Nucleus</keyword>
<dbReference type="Gene3D" id="3.30.160.60">
    <property type="entry name" value="Classic Zinc Finger"/>
    <property type="match status" value="7"/>
</dbReference>
<dbReference type="PANTHER" id="PTHR16515">
    <property type="entry name" value="PR DOMAIN ZINC FINGER PROTEIN"/>
    <property type="match status" value="1"/>
</dbReference>
<evidence type="ECO:0000256" key="1">
    <source>
        <dbReference type="ARBA" id="ARBA00004123"/>
    </source>
</evidence>
<dbReference type="STRING" id="224129.A0A1W4XIU8"/>
<evidence type="ECO:0000313" key="14">
    <source>
        <dbReference type="RefSeq" id="XP_018332722.1"/>
    </source>
</evidence>
<evidence type="ECO:0000256" key="9">
    <source>
        <dbReference type="ARBA" id="ARBA00023242"/>
    </source>
</evidence>
<dbReference type="FunFam" id="3.30.160.60:FF:000150">
    <property type="entry name" value="Mds1 and evi1 complex locus protein"/>
    <property type="match status" value="1"/>
</dbReference>
<reference evidence="14" key="1">
    <citation type="submission" date="2025-08" db="UniProtKB">
        <authorList>
            <consortium name="RefSeq"/>
        </authorList>
    </citation>
    <scope>IDENTIFICATION</scope>
    <source>
        <tissue evidence="14">Entire body</tissue>
    </source>
</reference>
<dbReference type="Pfam" id="PF00096">
    <property type="entry name" value="zf-C2H2"/>
    <property type="match status" value="6"/>
</dbReference>
<keyword evidence="7" id="KW-0238">DNA-binding</keyword>
<feature type="domain" description="C2H2-type" evidence="12">
    <location>
        <begin position="879"/>
        <end position="906"/>
    </location>
</feature>
<dbReference type="KEGG" id="apln:108742153"/>
<dbReference type="GeneID" id="108742153"/>
<feature type="region of interest" description="Disordered" evidence="11">
    <location>
        <begin position="561"/>
        <end position="672"/>
    </location>
</feature>
<dbReference type="AlphaFoldDB" id="A0A1W4XIU8"/>
<dbReference type="GO" id="GO:0008270">
    <property type="term" value="F:zinc ion binding"/>
    <property type="evidence" value="ECO:0007669"/>
    <property type="project" value="UniProtKB-KW"/>
</dbReference>
<evidence type="ECO:0000313" key="13">
    <source>
        <dbReference type="Proteomes" id="UP000192223"/>
    </source>
</evidence>
<evidence type="ECO:0000256" key="2">
    <source>
        <dbReference type="ARBA" id="ARBA00022723"/>
    </source>
</evidence>
<accession>A0A1W4XIU8</accession>
<evidence type="ECO:0000256" key="10">
    <source>
        <dbReference type="PROSITE-ProRule" id="PRU00042"/>
    </source>
</evidence>
<dbReference type="InterPro" id="IPR013087">
    <property type="entry name" value="Znf_C2H2_type"/>
</dbReference>
<keyword evidence="8" id="KW-0804">Transcription</keyword>
<dbReference type="InterPro" id="IPR046341">
    <property type="entry name" value="SET_dom_sf"/>
</dbReference>
<dbReference type="Gene3D" id="2.170.270.10">
    <property type="entry name" value="SET domain"/>
    <property type="match status" value="1"/>
</dbReference>
<feature type="domain" description="C2H2-type" evidence="12">
    <location>
        <begin position="822"/>
        <end position="849"/>
    </location>
</feature>
<keyword evidence="6" id="KW-0805">Transcription regulation</keyword>
<protein>
    <submittedName>
        <fullName evidence="14">PR domain zinc finger protein 16-like isoform X1</fullName>
    </submittedName>
</protein>
<dbReference type="FunCoup" id="A0A1W4XIU8">
    <property type="interactions" value="178"/>
</dbReference>
<feature type="region of interest" description="Disordered" evidence="11">
    <location>
        <begin position="900"/>
        <end position="926"/>
    </location>
</feature>
<dbReference type="FunFam" id="3.30.160.60:FF:000112">
    <property type="entry name" value="Mds1 and evi1 complex locus protein"/>
    <property type="match status" value="1"/>
</dbReference>
<evidence type="ECO:0000256" key="6">
    <source>
        <dbReference type="ARBA" id="ARBA00023015"/>
    </source>
</evidence>
<feature type="domain" description="C2H2-type" evidence="12">
    <location>
        <begin position="400"/>
        <end position="427"/>
    </location>
</feature>
<feature type="region of interest" description="Disordered" evidence="11">
    <location>
        <begin position="1"/>
        <end position="82"/>
    </location>
</feature>
<gene>
    <name evidence="14" type="primary">LOC108742153</name>
</gene>
<dbReference type="InterPro" id="IPR001214">
    <property type="entry name" value="SET_dom"/>
</dbReference>
<dbReference type="PANTHER" id="PTHR16515:SF49">
    <property type="entry name" value="GASTRULA ZINC FINGER PROTEIN XLCGF49.1-LIKE-RELATED"/>
    <property type="match status" value="1"/>
</dbReference>